<dbReference type="AlphaFoldDB" id="A0A4Y2T181"/>
<dbReference type="Proteomes" id="UP000499080">
    <property type="component" value="Unassembled WGS sequence"/>
</dbReference>
<sequence length="72" mass="8235">MENSNNRDSNYRDSTVMLSRKLPIPDISVLAFLCRSLFTVADSSTHIWFYSDWSPACMSGPNFQEEKKTRAA</sequence>
<organism evidence="1 2">
    <name type="scientific">Araneus ventricosus</name>
    <name type="common">Orbweaver spider</name>
    <name type="synonym">Epeira ventricosa</name>
    <dbReference type="NCBI Taxonomy" id="182803"/>
    <lineage>
        <taxon>Eukaryota</taxon>
        <taxon>Metazoa</taxon>
        <taxon>Ecdysozoa</taxon>
        <taxon>Arthropoda</taxon>
        <taxon>Chelicerata</taxon>
        <taxon>Arachnida</taxon>
        <taxon>Araneae</taxon>
        <taxon>Araneomorphae</taxon>
        <taxon>Entelegynae</taxon>
        <taxon>Araneoidea</taxon>
        <taxon>Araneidae</taxon>
        <taxon>Araneus</taxon>
    </lineage>
</organism>
<keyword evidence="2" id="KW-1185">Reference proteome</keyword>
<accession>A0A4Y2T181</accession>
<gene>
    <name evidence="1" type="ORF">AVEN_226948_1</name>
</gene>
<comment type="caution">
    <text evidence="1">The sequence shown here is derived from an EMBL/GenBank/DDBJ whole genome shotgun (WGS) entry which is preliminary data.</text>
</comment>
<reference evidence="1 2" key="1">
    <citation type="journal article" date="2019" name="Sci. Rep.">
        <title>Orb-weaving spider Araneus ventricosus genome elucidates the spidroin gene catalogue.</title>
        <authorList>
            <person name="Kono N."/>
            <person name="Nakamura H."/>
            <person name="Ohtoshi R."/>
            <person name="Moran D.A.P."/>
            <person name="Shinohara A."/>
            <person name="Yoshida Y."/>
            <person name="Fujiwara M."/>
            <person name="Mori M."/>
            <person name="Tomita M."/>
            <person name="Arakawa K."/>
        </authorList>
    </citation>
    <scope>NUCLEOTIDE SEQUENCE [LARGE SCALE GENOMIC DNA]</scope>
</reference>
<name>A0A4Y2T181_ARAVE</name>
<proteinExistence type="predicted"/>
<evidence type="ECO:0000313" key="2">
    <source>
        <dbReference type="Proteomes" id="UP000499080"/>
    </source>
</evidence>
<dbReference type="EMBL" id="BGPR01025056">
    <property type="protein sequence ID" value="GBN93650.1"/>
    <property type="molecule type" value="Genomic_DNA"/>
</dbReference>
<evidence type="ECO:0000313" key="1">
    <source>
        <dbReference type="EMBL" id="GBN93650.1"/>
    </source>
</evidence>
<protein>
    <submittedName>
        <fullName evidence="1">Uncharacterized protein</fullName>
    </submittedName>
</protein>